<gene>
    <name evidence="2" type="ORF">CMMCAS07_10085</name>
</gene>
<dbReference type="InterPro" id="IPR027417">
    <property type="entry name" value="P-loop_NTPase"/>
</dbReference>
<sequence>MPLLDEAAELLGEFSAQADASAREREQQRLRDIENAEQAIENMGVGGMVTAERLAEGFAEQAARRTTAERAASDRTWTYGHIVVDEAQELSPMQWRVLLRRCPLRSFTIVGDVAQASSAVGVTSWQDALGPVLGREWRLEELTVNYRTPARIAEAAERMAIAHGLPVTRSRPSARASTPSTRWRWTPTRSCPPWSTWWTRSARAATPARWRSSPATTASRSCTARSPSGSDPRSASAWAASADPSRSSIPGGERPGVRRRRHRGARRDPRAHVARRRRPLRRHDPAHSAPARRHVDGLRRLIHGTA</sequence>
<feature type="region of interest" description="Disordered" evidence="1">
    <location>
        <begin position="205"/>
        <end position="306"/>
    </location>
</feature>
<organism evidence="2 3">
    <name type="scientific">Clavibacter michiganensis subsp. michiganensis</name>
    <dbReference type="NCBI Taxonomy" id="33013"/>
    <lineage>
        <taxon>Bacteria</taxon>
        <taxon>Bacillati</taxon>
        <taxon>Actinomycetota</taxon>
        <taxon>Actinomycetes</taxon>
        <taxon>Micrococcales</taxon>
        <taxon>Microbacteriaceae</taxon>
        <taxon>Clavibacter</taxon>
    </lineage>
</organism>
<name>A0A251XH03_CLAMM</name>
<protein>
    <submittedName>
        <fullName evidence="2">Uncharacterized protein</fullName>
    </submittedName>
</protein>
<comment type="caution">
    <text evidence="2">The sequence shown here is derived from an EMBL/GenBank/DDBJ whole genome shotgun (WGS) entry which is preliminary data.</text>
</comment>
<feature type="compositionally biased region" description="Polar residues" evidence="1">
    <location>
        <begin position="213"/>
        <end position="229"/>
    </location>
</feature>
<dbReference type="Proteomes" id="UP000195062">
    <property type="component" value="Unassembled WGS sequence"/>
</dbReference>
<evidence type="ECO:0000313" key="3">
    <source>
        <dbReference type="Proteomes" id="UP000195062"/>
    </source>
</evidence>
<evidence type="ECO:0000313" key="2">
    <source>
        <dbReference type="EMBL" id="OUE02355.1"/>
    </source>
</evidence>
<feature type="compositionally biased region" description="Low complexity" evidence="1">
    <location>
        <begin position="230"/>
        <end position="252"/>
    </location>
</feature>
<dbReference type="Gene3D" id="3.40.50.300">
    <property type="entry name" value="P-loop containing nucleotide triphosphate hydrolases"/>
    <property type="match status" value="1"/>
</dbReference>
<reference evidence="2 3" key="1">
    <citation type="submission" date="2016-08" db="EMBL/GenBank/DDBJ databases">
        <title>Genome sequence of Clavibacter michiganensis subsp. michiganensis strain CASJ007.</title>
        <authorList>
            <person name="Thapa S.P."/>
            <person name="Coaker G."/>
        </authorList>
    </citation>
    <scope>NUCLEOTIDE SEQUENCE [LARGE SCALE GENOMIC DNA]</scope>
    <source>
        <strain evidence="2">CASJ007</strain>
    </source>
</reference>
<accession>A0A251XH03</accession>
<proteinExistence type="predicted"/>
<feature type="compositionally biased region" description="Basic residues" evidence="1">
    <location>
        <begin position="272"/>
        <end position="281"/>
    </location>
</feature>
<dbReference type="EMBL" id="MDHH01000002">
    <property type="protein sequence ID" value="OUE02355.1"/>
    <property type="molecule type" value="Genomic_DNA"/>
</dbReference>
<keyword evidence="3" id="KW-1185">Reference proteome</keyword>
<evidence type="ECO:0000256" key="1">
    <source>
        <dbReference type="SAM" id="MobiDB-lite"/>
    </source>
</evidence>
<dbReference type="AlphaFoldDB" id="A0A251XH03"/>
<feature type="region of interest" description="Disordered" evidence="1">
    <location>
        <begin position="167"/>
        <end position="187"/>
    </location>
</feature>
<dbReference type="SUPFAM" id="SSF52540">
    <property type="entry name" value="P-loop containing nucleoside triphosphate hydrolases"/>
    <property type="match status" value="1"/>
</dbReference>